<evidence type="ECO:0000313" key="2">
    <source>
        <dbReference type="Proteomes" id="UP000308600"/>
    </source>
</evidence>
<reference evidence="1 2" key="1">
    <citation type="journal article" date="2019" name="Nat. Ecol. Evol.">
        <title>Megaphylogeny resolves global patterns of mushroom evolution.</title>
        <authorList>
            <person name="Varga T."/>
            <person name="Krizsan K."/>
            <person name="Foldi C."/>
            <person name="Dima B."/>
            <person name="Sanchez-Garcia M."/>
            <person name="Sanchez-Ramirez S."/>
            <person name="Szollosi G.J."/>
            <person name="Szarkandi J.G."/>
            <person name="Papp V."/>
            <person name="Albert L."/>
            <person name="Andreopoulos W."/>
            <person name="Angelini C."/>
            <person name="Antonin V."/>
            <person name="Barry K.W."/>
            <person name="Bougher N.L."/>
            <person name="Buchanan P."/>
            <person name="Buyck B."/>
            <person name="Bense V."/>
            <person name="Catcheside P."/>
            <person name="Chovatia M."/>
            <person name="Cooper J."/>
            <person name="Damon W."/>
            <person name="Desjardin D."/>
            <person name="Finy P."/>
            <person name="Geml J."/>
            <person name="Haridas S."/>
            <person name="Hughes K."/>
            <person name="Justo A."/>
            <person name="Karasinski D."/>
            <person name="Kautmanova I."/>
            <person name="Kiss B."/>
            <person name="Kocsube S."/>
            <person name="Kotiranta H."/>
            <person name="LaButti K.M."/>
            <person name="Lechner B.E."/>
            <person name="Liimatainen K."/>
            <person name="Lipzen A."/>
            <person name="Lukacs Z."/>
            <person name="Mihaltcheva S."/>
            <person name="Morgado L.N."/>
            <person name="Niskanen T."/>
            <person name="Noordeloos M.E."/>
            <person name="Ohm R.A."/>
            <person name="Ortiz-Santana B."/>
            <person name="Ovrebo C."/>
            <person name="Racz N."/>
            <person name="Riley R."/>
            <person name="Savchenko A."/>
            <person name="Shiryaev A."/>
            <person name="Soop K."/>
            <person name="Spirin V."/>
            <person name="Szebenyi C."/>
            <person name="Tomsovsky M."/>
            <person name="Tulloss R.E."/>
            <person name="Uehling J."/>
            <person name="Grigoriev I.V."/>
            <person name="Vagvolgyi C."/>
            <person name="Papp T."/>
            <person name="Martin F.M."/>
            <person name="Miettinen O."/>
            <person name="Hibbett D.S."/>
            <person name="Nagy L.G."/>
        </authorList>
    </citation>
    <scope>NUCLEOTIDE SEQUENCE [LARGE SCALE GENOMIC DNA]</scope>
    <source>
        <strain evidence="1 2">NL-1719</strain>
    </source>
</reference>
<protein>
    <submittedName>
        <fullName evidence="1">Uncharacterized protein</fullName>
    </submittedName>
</protein>
<keyword evidence="2" id="KW-1185">Reference proteome</keyword>
<accession>A0ACD3BE01</accession>
<gene>
    <name evidence="1" type="ORF">BDN72DRAFT_365827</name>
</gene>
<organism evidence="1 2">
    <name type="scientific">Pluteus cervinus</name>
    <dbReference type="NCBI Taxonomy" id="181527"/>
    <lineage>
        <taxon>Eukaryota</taxon>
        <taxon>Fungi</taxon>
        <taxon>Dikarya</taxon>
        <taxon>Basidiomycota</taxon>
        <taxon>Agaricomycotina</taxon>
        <taxon>Agaricomycetes</taxon>
        <taxon>Agaricomycetidae</taxon>
        <taxon>Agaricales</taxon>
        <taxon>Pluteineae</taxon>
        <taxon>Pluteaceae</taxon>
        <taxon>Pluteus</taxon>
    </lineage>
</organism>
<dbReference type="EMBL" id="ML208261">
    <property type="protein sequence ID" value="TFK76085.1"/>
    <property type="molecule type" value="Genomic_DNA"/>
</dbReference>
<proteinExistence type="predicted"/>
<sequence>MATTLPSFVELMASLGLEQAAGKSETIPSSPRSSPPSSPRSLNQPAQSPTRARSNSSLRDTSISHYRVARYSPYTPTFPTSDRRGSASSISSVSSTSSEREGSPFSSYSSSPRLASKMPRRHKLSIRLYGSASELPANTPISTYVRRKTPGTSPTSPTFPHGSRDGTSPSNSPMPFSLPTLPPMFPRSPSSDSFPLTPDDVDQLPPSPEFSQRSILDPNFSRKSRRHIGVRISTPPSSAELHPQYRSAVNIA</sequence>
<dbReference type="Proteomes" id="UP000308600">
    <property type="component" value="Unassembled WGS sequence"/>
</dbReference>
<name>A0ACD3BE01_9AGAR</name>
<evidence type="ECO:0000313" key="1">
    <source>
        <dbReference type="EMBL" id="TFK76085.1"/>
    </source>
</evidence>